<protein>
    <submittedName>
        <fullName evidence="2">Uncharacterized protein</fullName>
    </submittedName>
</protein>
<dbReference type="EMBL" id="FMIB01000002">
    <property type="protein sequence ID" value="SCL55943.1"/>
    <property type="molecule type" value="Genomic_DNA"/>
</dbReference>
<evidence type="ECO:0000256" key="1">
    <source>
        <dbReference type="SAM" id="Phobius"/>
    </source>
</evidence>
<keyword evidence="1" id="KW-0472">Membrane</keyword>
<keyword evidence="1" id="KW-0812">Transmembrane</keyword>
<dbReference type="Proteomes" id="UP000198605">
    <property type="component" value="Unassembled WGS sequence"/>
</dbReference>
<sequence>MPLLFSTATRSRHRAHGAPKSLGVVAGLVVTLLLAGCGLVARPGAASLLRFEFAPTTGDGYMNQLLTIYNDGTRLLAPTLEFTALDAARNPLPAVRVTTVYGSDRGRLVVAPGGGVDVLVFTGEGAALAEDVAVSVRTAEVVDAPVVGVEPVVTPMDDAGRALDRNSRFTAVSLRNDDSEPMSVRLVYIVWTEPEGDERQQAEQVVPVGDLIVLPPNQSTLVPVTGAARTAVEGAAGRVPASIKAYLSR</sequence>
<proteinExistence type="predicted"/>
<keyword evidence="1" id="KW-1133">Transmembrane helix</keyword>
<keyword evidence="3" id="KW-1185">Reference proteome</keyword>
<dbReference type="GeneID" id="43278760"/>
<dbReference type="RefSeq" id="WP_091310938.1">
    <property type="nucleotide sequence ID" value="NZ_FMIB01000002.1"/>
</dbReference>
<evidence type="ECO:0000313" key="2">
    <source>
        <dbReference type="EMBL" id="SCL55943.1"/>
    </source>
</evidence>
<accession>A0A1C6UPU7</accession>
<dbReference type="OrthoDB" id="4166289at2"/>
<gene>
    <name evidence="2" type="ORF">GA0070603_2107</name>
</gene>
<reference evidence="3" key="1">
    <citation type="submission" date="2016-06" db="EMBL/GenBank/DDBJ databases">
        <authorList>
            <person name="Varghese N."/>
            <person name="Submissions Spin"/>
        </authorList>
    </citation>
    <scope>NUCLEOTIDE SEQUENCE [LARGE SCALE GENOMIC DNA]</scope>
    <source>
        <strain evidence="3">DSM 44151</strain>
    </source>
</reference>
<dbReference type="AlphaFoldDB" id="A0A1C6UPU7"/>
<feature type="transmembrane region" description="Helical" evidence="1">
    <location>
        <begin position="21"/>
        <end position="41"/>
    </location>
</feature>
<organism evidence="2 3">
    <name type="scientific">Micromonospora chersina</name>
    <dbReference type="NCBI Taxonomy" id="47854"/>
    <lineage>
        <taxon>Bacteria</taxon>
        <taxon>Bacillati</taxon>
        <taxon>Actinomycetota</taxon>
        <taxon>Actinomycetes</taxon>
        <taxon>Micromonosporales</taxon>
        <taxon>Micromonosporaceae</taxon>
        <taxon>Micromonospora</taxon>
    </lineage>
</organism>
<name>A0A1C6UPU7_9ACTN</name>
<evidence type="ECO:0000313" key="3">
    <source>
        <dbReference type="Proteomes" id="UP000198605"/>
    </source>
</evidence>